<dbReference type="Proteomes" id="UP000557566">
    <property type="component" value="Unassembled WGS sequence"/>
</dbReference>
<proteinExistence type="predicted"/>
<sequence length="453" mass="53286">MASTEAAAATFPVEAIAAMSDAELRQFIKEHRRPEGGYELPVDGWDKLSKDEQNRLAERLKAQERGLAHSPTACFRPLHHEDLSARLRQVSFVNSSSLRPNPQAIKPSEPPAPLFDPEVERARYEIGFYDELINDGGRPLYSIDLIKDVFKDPDKYADILRPWQESLTQICPERVFKRQLLRWQEFRKWQNDNRDGFSAYVERRKDMMRNMIQPNYLKEAAKRLAEIEADPSCLESAWNRMQSRKRQRSLYREDDCDGFRHYAEAVKRRLARHDFTRPFELDENPQKQDQLTTWIEFLNYEYWWLDKYMSDIKRLEPDDDKARQALVDMNIRRPHENKEFLHAMASSMEHAGQREEAKSIRNTLDYADAKRNTALQSMLIPWILEQIPLIEAEMNQPKANEAMSDGTSRWKRRLTTDAEHLGGRTPKKPKFDQSFHEEVNTYRAFDQLPDAPL</sequence>
<evidence type="ECO:0000256" key="1">
    <source>
        <dbReference type="SAM" id="MobiDB-lite"/>
    </source>
</evidence>
<evidence type="ECO:0000313" key="2">
    <source>
        <dbReference type="EMBL" id="KAF4509109.1"/>
    </source>
</evidence>
<accession>A0A8H4PRH5</accession>
<dbReference type="OrthoDB" id="4919781at2759"/>
<dbReference type="AlphaFoldDB" id="A0A8H4PRH5"/>
<comment type="caution">
    <text evidence="2">The sequence shown here is derived from an EMBL/GenBank/DDBJ whole genome shotgun (WGS) entry which is preliminary data.</text>
</comment>
<name>A0A8H4PRH5_9HYPO</name>
<keyword evidence="3" id="KW-1185">Reference proteome</keyword>
<reference evidence="2 3" key="1">
    <citation type="journal article" date="2020" name="Genome Biol. Evol.">
        <title>A new high-quality draft genome assembly of the Chinese cordyceps Ophiocordyceps sinensis.</title>
        <authorList>
            <person name="Shu R."/>
            <person name="Zhang J."/>
            <person name="Meng Q."/>
            <person name="Zhang H."/>
            <person name="Zhou G."/>
            <person name="Li M."/>
            <person name="Wu P."/>
            <person name="Zhao Y."/>
            <person name="Chen C."/>
            <person name="Qin Q."/>
        </authorList>
    </citation>
    <scope>NUCLEOTIDE SEQUENCE [LARGE SCALE GENOMIC DNA]</scope>
    <source>
        <strain evidence="2 3">IOZ07</strain>
    </source>
</reference>
<evidence type="ECO:0000313" key="3">
    <source>
        <dbReference type="Proteomes" id="UP000557566"/>
    </source>
</evidence>
<feature type="region of interest" description="Disordered" evidence="1">
    <location>
        <begin position="415"/>
        <end position="436"/>
    </location>
</feature>
<organism evidence="2 3">
    <name type="scientific">Ophiocordyceps sinensis</name>
    <dbReference type="NCBI Taxonomy" id="72228"/>
    <lineage>
        <taxon>Eukaryota</taxon>
        <taxon>Fungi</taxon>
        <taxon>Dikarya</taxon>
        <taxon>Ascomycota</taxon>
        <taxon>Pezizomycotina</taxon>
        <taxon>Sordariomycetes</taxon>
        <taxon>Hypocreomycetidae</taxon>
        <taxon>Hypocreales</taxon>
        <taxon>Ophiocordycipitaceae</taxon>
        <taxon>Ophiocordyceps</taxon>
    </lineage>
</organism>
<dbReference type="EMBL" id="JAAVMX010000005">
    <property type="protein sequence ID" value="KAF4509109.1"/>
    <property type="molecule type" value="Genomic_DNA"/>
</dbReference>
<gene>
    <name evidence="2" type="ORF">G6O67_005412</name>
</gene>
<protein>
    <submittedName>
        <fullName evidence="2">Uncharacterized protein</fullName>
    </submittedName>
</protein>